<protein>
    <recommendedName>
        <fullName evidence="4">WxL domain surface cell wall-binding</fullName>
    </recommendedName>
</protein>
<sequence length="188" mass="18157">MQSGTGFEIRTIFGALVVATAMAVITAGPAGAVDDTTTTTFTVSAGALGINAPATAPLGTGAAGGTITAQMGNVVVTDARAQLAPTWAATVASGDFTTGTATTDETIANDLVGYWSGPAISPSGSGATFVPGQPTAGDVVTLAASRPAFSLTAGVGNNSVTWNPTLIVNVPAAAVAGGYTGTVTHSVV</sequence>
<reference evidence="2 3" key="1">
    <citation type="submission" date="2019-08" db="EMBL/GenBank/DDBJ databases">
        <title>Lentzea from Indian Himalayas.</title>
        <authorList>
            <person name="Mandal S."/>
            <person name="Mallick Gupta A."/>
            <person name="Maiti P.K."/>
            <person name="Sarkar J."/>
            <person name="Mandal S."/>
        </authorList>
    </citation>
    <scope>NUCLEOTIDE SEQUENCE [LARGE SCALE GENOMIC DNA]</scope>
    <source>
        <strain evidence="2 3">PSKA42</strain>
    </source>
</reference>
<keyword evidence="3" id="KW-1185">Reference proteome</keyword>
<keyword evidence="1" id="KW-0812">Transmembrane</keyword>
<dbReference type="EMBL" id="VSRL01000053">
    <property type="protein sequence ID" value="NKE58397.1"/>
    <property type="molecule type" value="Genomic_DNA"/>
</dbReference>
<name>A0ABX1FHM3_9PSEU</name>
<accession>A0ABX1FHM3</accession>
<evidence type="ECO:0008006" key="4">
    <source>
        <dbReference type="Google" id="ProtNLM"/>
    </source>
</evidence>
<dbReference type="Proteomes" id="UP001515943">
    <property type="component" value="Unassembled WGS sequence"/>
</dbReference>
<evidence type="ECO:0000313" key="3">
    <source>
        <dbReference type="Proteomes" id="UP001515943"/>
    </source>
</evidence>
<proteinExistence type="predicted"/>
<evidence type="ECO:0000313" key="2">
    <source>
        <dbReference type="EMBL" id="NKE58397.1"/>
    </source>
</evidence>
<keyword evidence="1" id="KW-1133">Transmembrane helix</keyword>
<evidence type="ECO:0000256" key="1">
    <source>
        <dbReference type="SAM" id="Phobius"/>
    </source>
</evidence>
<keyword evidence="1" id="KW-0472">Membrane</keyword>
<organism evidence="2 3">
    <name type="scientific">Lentzea indica</name>
    <dbReference type="NCBI Taxonomy" id="2604800"/>
    <lineage>
        <taxon>Bacteria</taxon>
        <taxon>Bacillati</taxon>
        <taxon>Actinomycetota</taxon>
        <taxon>Actinomycetes</taxon>
        <taxon>Pseudonocardiales</taxon>
        <taxon>Pseudonocardiaceae</taxon>
        <taxon>Lentzea</taxon>
    </lineage>
</organism>
<feature type="transmembrane region" description="Helical" evidence="1">
    <location>
        <begin position="12"/>
        <end position="32"/>
    </location>
</feature>
<gene>
    <name evidence="2" type="ORF">FXN61_16845</name>
</gene>
<comment type="caution">
    <text evidence="2">The sequence shown here is derived from an EMBL/GenBank/DDBJ whole genome shotgun (WGS) entry which is preliminary data.</text>
</comment>